<protein>
    <submittedName>
        <fullName evidence="6">Uncharacterized protein</fullName>
    </submittedName>
</protein>
<evidence type="ECO:0000256" key="2">
    <source>
        <dbReference type="ARBA" id="ARBA00022729"/>
    </source>
</evidence>
<sequence>MRSLAKTTIAAAALLLFSFAAFKQIFNSRPETAAASQGYTSSSDGDDDDCAFRAIFNFGDSNSDTGGYSAAFNRLPPPNGRTFFHRPSGRSSDGRLIIDFIAERLKMPYLSAYLDSFMPNFRRGANFAECGATIQPLDGQMFQSGFNPFSLNLQIQQFEVFKSRITELYQMGNILAMESHLPSPDDFTKALYTIDSGQNDLSAAVSSMTVGKAKASISNIINHFSSNIEELYKLGARTFWIHNTGPLGCLPYYFVDYPPNPGALDAVGCIQSHNELAQAFNSQLKDRIILLRSQLRDAVLTYVDIYTAKYTLIKTACTHGFVDPLGFCCKYHDGDPRGCWKMRRVNGTEINPSSCSDPSKYISWDSVHNTEAANKWISDHILNGSLNDPQVPISQACRKNIH</sequence>
<keyword evidence="4" id="KW-0325">Glycoprotein</keyword>
<keyword evidence="7" id="KW-1185">Reference proteome</keyword>
<dbReference type="PANTHER" id="PTHR22835">
    <property type="entry name" value="ZINC FINGER FYVE DOMAIN CONTAINING PROTEIN"/>
    <property type="match status" value="1"/>
</dbReference>
<proteinExistence type="inferred from homology"/>
<dbReference type="Proteomes" id="UP000594263">
    <property type="component" value="Unplaced"/>
</dbReference>
<dbReference type="Gramene" id="Kaladp1129s0013.1.v1.1">
    <property type="protein sequence ID" value="Kaladp1129s0013.1.v1.1"/>
    <property type="gene ID" value="Kaladp1129s0013.v1.1"/>
</dbReference>
<feature type="chain" id="PRO_5036207936" evidence="5">
    <location>
        <begin position="23"/>
        <end position="402"/>
    </location>
</feature>
<dbReference type="GO" id="GO:0016788">
    <property type="term" value="F:hydrolase activity, acting on ester bonds"/>
    <property type="evidence" value="ECO:0007669"/>
    <property type="project" value="InterPro"/>
</dbReference>
<dbReference type="EnsemblPlants" id="Kaladp1129s0013.2.v1.1">
    <property type="protein sequence ID" value="Kaladp1129s0013.2.v1.1"/>
    <property type="gene ID" value="Kaladp1129s0013.v1.1"/>
</dbReference>
<dbReference type="OMA" id="CGHYGDY"/>
<reference evidence="6" key="1">
    <citation type="submission" date="2021-01" db="UniProtKB">
        <authorList>
            <consortium name="EnsemblPlants"/>
        </authorList>
    </citation>
    <scope>IDENTIFICATION</scope>
</reference>
<feature type="signal peptide" evidence="5">
    <location>
        <begin position="1"/>
        <end position="22"/>
    </location>
</feature>
<name>A0A7N0VK70_KALFE</name>
<keyword evidence="2 5" id="KW-0732">Signal</keyword>
<evidence type="ECO:0000256" key="1">
    <source>
        <dbReference type="ARBA" id="ARBA00008668"/>
    </source>
</evidence>
<dbReference type="SUPFAM" id="SSF52266">
    <property type="entry name" value="SGNH hydrolase"/>
    <property type="match status" value="1"/>
</dbReference>
<dbReference type="CDD" id="cd01837">
    <property type="entry name" value="SGNH_plant_lipase_like"/>
    <property type="match status" value="1"/>
</dbReference>
<evidence type="ECO:0000256" key="3">
    <source>
        <dbReference type="ARBA" id="ARBA00022801"/>
    </source>
</evidence>
<comment type="similarity">
    <text evidence="1">Belongs to the 'GDSL' lipolytic enzyme family.</text>
</comment>
<dbReference type="InterPro" id="IPR001087">
    <property type="entry name" value="GDSL"/>
</dbReference>
<dbReference type="PANTHER" id="PTHR22835:SF514">
    <property type="entry name" value="GDSL-LIKE LIPASE_ACYLHYDROLASE SUPERFAMILY PROTEIN ISOFORM 1"/>
    <property type="match status" value="1"/>
</dbReference>
<dbReference type="InterPro" id="IPR035669">
    <property type="entry name" value="SGNH_plant_lipase-like"/>
</dbReference>
<evidence type="ECO:0000313" key="7">
    <source>
        <dbReference type="Proteomes" id="UP000594263"/>
    </source>
</evidence>
<evidence type="ECO:0000313" key="6">
    <source>
        <dbReference type="EnsemblPlants" id="Kaladp1129s0013.1.v1.1"/>
    </source>
</evidence>
<dbReference type="InterPro" id="IPR036514">
    <property type="entry name" value="SGNH_hydro_sf"/>
</dbReference>
<evidence type="ECO:0000256" key="5">
    <source>
        <dbReference type="SAM" id="SignalP"/>
    </source>
</evidence>
<dbReference type="Gene3D" id="3.40.50.1110">
    <property type="entry name" value="SGNH hydrolase"/>
    <property type="match status" value="1"/>
</dbReference>
<keyword evidence="3" id="KW-0378">Hydrolase</keyword>
<dbReference type="AlphaFoldDB" id="A0A7N0VK70"/>
<evidence type="ECO:0000256" key="4">
    <source>
        <dbReference type="ARBA" id="ARBA00023180"/>
    </source>
</evidence>
<dbReference type="Gramene" id="Kaladp1129s0013.2.v1.1">
    <property type="protein sequence ID" value="Kaladp1129s0013.2.v1.1"/>
    <property type="gene ID" value="Kaladp1129s0013.v1.1"/>
</dbReference>
<dbReference type="Pfam" id="PF00657">
    <property type="entry name" value="Lipase_GDSL"/>
    <property type="match status" value="1"/>
</dbReference>
<accession>A0A7N0VK70</accession>
<organism evidence="6 7">
    <name type="scientific">Kalanchoe fedtschenkoi</name>
    <name type="common">Lavender scallops</name>
    <name type="synonym">South American air plant</name>
    <dbReference type="NCBI Taxonomy" id="63787"/>
    <lineage>
        <taxon>Eukaryota</taxon>
        <taxon>Viridiplantae</taxon>
        <taxon>Streptophyta</taxon>
        <taxon>Embryophyta</taxon>
        <taxon>Tracheophyta</taxon>
        <taxon>Spermatophyta</taxon>
        <taxon>Magnoliopsida</taxon>
        <taxon>eudicotyledons</taxon>
        <taxon>Gunneridae</taxon>
        <taxon>Pentapetalae</taxon>
        <taxon>Saxifragales</taxon>
        <taxon>Crassulaceae</taxon>
        <taxon>Kalanchoe</taxon>
    </lineage>
</organism>
<dbReference type="EnsemblPlants" id="Kaladp1129s0013.1.v1.1">
    <property type="protein sequence ID" value="Kaladp1129s0013.1.v1.1"/>
    <property type="gene ID" value="Kaladp1129s0013.v1.1"/>
</dbReference>